<name>A0A931IAR9_9NOCA</name>
<comment type="caution">
    <text evidence="2">The sequence shown here is derived from an EMBL/GenBank/DDBJ whole genome shotgun (WGS) entry which is preliminary data.</text>
</comment>
<dbReference type="Proteomes" id="UP000655751">
    <property type="component" value="Unassembled WGS sequence"/>
</dbReference>
<proteinExistence type="predicted"/>
<protein>
    <submittedName>
        <fullName evidence="2">Uncharacterized protein</fullName>
    </submittedName>
</protein>
<evidence type="ECO:0000256" key="1">
    <source>
        <dbReference type="SAM" id="MobiDB-lite"/>
    </source>
</evidence>
<accession>A0A931IAR9</accession>
<feature type="region of interest" description="Disordered" evidence="1">
    <location>
        <begin position="272"/>
        <end position="301"/>
    </location>
</feature>
<evidence type="ECO:0000313" key="3">
    <source>
        <dbReference type="Proteomes" id="UP000655751"/>
    </source>
</evidence>
<evidence type="ECO:0000313" key="2">
    <source>
        <dbReference type="EMBL" id="MBH0776418.1"/>
    </source>
</evidence>
<dbReference type="RefSeq" id="WP_196148757.1">
    <property type="nucleotide sequence ID" value="NZ_JADMLG010000003.1"/>
</dbReference>
<dbReference type="EMBL" id="JADMLG010000003">
    <property type="protein sequence ID" value="MBH0776418.1"/>
    <property type="molecule type" value="Genomic_DNA"/>
</dbReference>
<sequence>MSEESGIRIRTEDGSELPALTEPVLDELFDGAARREPHLEVARGPDEWITARLLPGEMFRLTHRCGPDADEFELYTGDAIMLRDILFAWIDRDPWWCERVVWSRVDPAVAELEAVRGELADLLDGFDVVELMTGALDDALTRADALLADAETPSVTEFADSGRSAELGEIERSTPTGMLPTGRHERSGSDAAMLDNAACDTSDPFARLDALLAVDPAAFESSGAETVESSALEPDVRRIAAERAGSTDWESADFDAGDPFARLDALLALDPETYESVGREYDDRESAGRGSADRESDDREG</sequence>
<keyword evidence="3" id="KW-1185">Reference proteome</keyword>
<feature type="compositionally biased region" description="Basic and acidic residues" evidence="1">
    <location>
        <begin position="277"/>
        <end position="301"/>
    </location>
</feature>
<organism evidence="2 3">
    <name type="scientific">Nocardia bovistercoris</name>
    <dbReference type="NCBI Taxonomy" id="2785916"/>
    <lineage>
        <taxon>Bacteria</taxon>
        <taxon>Bacillati</taxon>
        <taxon>Actinomycetota</taxon>
        <taxon>Actinomycetes</taxon>
        <taxon>Mycobacteriales</taxon>
        <taxon>Nocardiaceae</taxon>
        <taxon>Nocardia</taxon>
    </lineage>
</organism>
<dbReference type="AlphaFoldDB" id="A0A931IAR9"/>
<reference evidence="2" key="1">
    <citation type="submission" date="2020-11" db="EMBL/GenBank/DDBJ databases">
        <title>Nocardia NEAU-351.nov., a novel actinomycete isolated from the cow dung.</title>
        <authorList>
            <person name="Zhang X."/>
        </authorList>
    </citation>
    <scope>NUCLEOTIDE SEQUENCE</scope>
    <source>
        <strain evidence="2">NEAU-351</strain>
    </source>
</reference>
<gene>
    <name evidence="2" type="ORF">IT779_08985</name>
</gene>